<protein>
    <submittedName>
        <fullName evidence="1">Uncharacterized protein</fullName>
    </submittedName>
</protein>
<dbReference type="InterPro" id="IPR029016">
    <property type="entry name" value="GAF-like_dom_sf"/>
</dbReference>
<dbReference type="Proteomes" id="UP000053244">
    <property type="component" value="Unassembled WGS sequence"/>
</dbReference>
<dbReference type="Gene3D" id="3.30.450.40">
    <property type="match status" value="1"/>
</dbReference>
<name>A0A0X3VB67_9ACTN</name>
<comment type="caution">
    <text evidence="1">The sequence shown here is derived from an EMBL/GenBank/DDBJ whole genome shotgun (WGS) entry which is preliminary data.</text>
</comment>
<organism evidence="1 2">
    <name type="scientific">Actinoplanes awajinensis subsp. mycoplanecinus</name>
    <dbReference type="NCBI Taxonomy" id="135947"/>
    <lineage>
        <taxon>Bacteria</taxon>
        <taxon>Bacillati</taxon>
        <taxon>Actinomycetota</taxon>
        <taxon>Actinomycetes</taxon>
        <taxon>Micromonosporales</taxon>
        <taxon>Micromonosporaceae</taxon>
        <taxon>Actinoplanes</taxon>
    </lineage>
</organism>
<sequence>MTAPGALELALEIGRVTAGTSDITRRLEELWPQLRTVVPFEAAWTGVFDPGRQGYQTLTAVGHDAVNRAYLESGSFNDQVEAFGLFRRNRPLCLRDAPVPFAEIPSWADRWWPAGYREGLGVPLVARDGRHLGLITMYTDSSAHPSDAARDVIGTVAPMIAAAIDPMTTIAGLASLVGDARAGSVVGRGGAMHRLPGMPSHPLFTQNSCVVPTALAKLTENRTQTAFLCPDPRGLDDYVRVTAIACPPQAPNYFAAVILLSPSASIHRRDSSGAGLNSSGAGRFWCRPESPIDDR</sequence>
<dbReference type="SUPFAM" id="SSF55781">
    <property type="entry name" value="GAF domain-like"/>
    <property type="match status" value="1"/>
</dbReference>
<gene>
    <name evidence="1" type="ORF">ADL15_02595</name>
</gene>
<dbReference type="AlphaFoldDB" id="A0A0X3VB67"/>
<accession>A0A0X3VB67</accession>
<keyword evidence="2" id="KW-1185">Reference proteome</keyword>
<evidence type="ECO:0000313" key="1">
    <source>
        <dbReference type="EMBL" id="KUL41985.1"/>
    </source>
</evidence>
<reference evidence="1 2" key="1">
    <citation type="submission" date="2015-10" db="EMBL/GenBank/DDBJ databases">
        <authorList>
            <person name="Gilbert D.G."/>
        </authorList>
    </citation>
    <scope>NUCLEOTIDE SEQUENCE [LARGE SCALE GENOMIC DNA]</scope>
    <source>
        <strain evidence="1 2">NRRL B-16712</strain>
    </source>
</reference>
<evidence type="ECO:0000313" key="2">
    <source>
        <dbReference type="Proteomes" id="UP000053244"/>
    </source>
</evidence>
<feature type="non-terminal residue" evidence="1">
    <location>
        <position position="295"/>
    </location>
</feature>
<dbReference type="EMBL" id="LLZH01000007">
    <property type="protein sequence ID" value="KUL41985.1"/>
    <property type="molecule type" value="Genomic_DNA"/>
</dbReference>
<proteinExistence type="predicted"/>